<name>A0A5C4LNT2_9PSEU</name>
<evidence type="ECO:0000313" key="9">
    <source>
        <dbReference type="Proteomes" id="UP000305546"/>
    </source>
</evidence>
<dbReference type="GO" id="GO:0004803">
    <property type="term" value="F:transposase activity"/>
    <property type="evidence" value="ECO:0007669"/>
    <property type="project" value="InterPro"/>
</dbReference>
<protein>
    <submittedName>
        <fullName evidence="8">IS4 family transposase</fullName>
    </submittedName>
</protein>
<evidence type="ECO:0000256" key="1">
    <source>
        <dbReference type="ARBA" id="ARBA00010075"/>
    </source>
</evidence>
<organism evidence="8 9">
    <name type="scientific">Amycolatopsis alkalitolerans</name>
    <dbReference type="NCBI Taxonomy" id="2547244"/>
    <lineage>
        <taxon>Bacteria</taxon>
        <taxon>Bacillati</taxon>
        <taxon>Actinomycetota</taxon>
        <taxon>Actinomycetes</taxon>
        <taxon>Pseudonocardiales</taxon>
        <taxon>Pseudonocardiaceae</taxon>
        <taxon>Amycolatopsis</taxon>
    </lineage>
</organism>
<dbReference type="EMBL" id="VDFW01000075">
    <property type="protein sequence ID" value="TNC18164.1"/>
    <property type="molecule type" value="Genomic_DNA"/>
</dbReference>
<evidence type="ECO:0000256" key="3">
    <source>
        <dbReference type="ARBA" id="ARBA00023125"/>
    </source>
</evidence>
<evidence type="ECO:0000259" key="6">
    <source>
        <dbReference type="Pfam" id="PF01609"/>
    </source>
</evidence>
<keyword evidence="4" id="KW-0233">DNA recombination</keyword>
<evidence type="ECO:0000259" key="7">
    <source>
        <dbReference type="Pfam" id="PF13006"/>
    </source>
</evidence>
<dbReference type="SUPFAM" id="SSF53098">
    <property type="entry name" value="Ribonuclease H-like"/>
    <property type="match status" value="1"/>
</dbReference>
<dbReference type="InterPro" id="IPR012337">
    <property type="entry name" value="RNaseH-like_sf"/>
</dbReference>
<feature type="domain" description="Transposase IS4 N-terminal" evidence="7">
    <location>
        <begin position="15"/>
        <end position="107"/>
    </location>
</feature>
<dbReference type="Pfam" id="PF01609">
    <property type="entry name" value="DDE_Tnp_1"/>
    <property type="match status" value="1"/>
</dbReference>
<dbReference type="AlphaFoldDB" id="A0A5C4LNT2"/>
<feature type="domain" description="Transposase IS4-like" evidence="6">
    <location>
        <begin position="132"/>
        <end position="348"/>
    </location>
</feature>
<dbReference type="GO" id="GO:0006313">
    <property type="term" value="P:DNA transposition"/>
    <property type="evidence" value="ECO:0007669"/>
    <property type="project" value="InterPro"/>
</dbReference>
<keyword evidence="3" id="KW-0238">DNA-binding</keyword>
<keyword evidence="9" id="KW-1185">Reference proteome</keyword>
<evidence type="ECO:0000256" key="4">
    <source>
        <dbReference type="ARBA" id="ARBA00023172"/>
    </source>
</evidence>
<keyword evidence="2" id="KW-0815">Transposition</keyword>
<dbReference type="PANTHER" id="PTHR33258">
    <property type="entry name" value="TRANSPOSASE INSL FOR INSERTION SEQUENCE ELEMENT IS186A-RELATED"/>
    <property type="match status" value="1"/>
</dbReference>
<evidence type="ECO:0000256" key="5">
    <source>
        <dbReference type="SAM" id="MobiDB-lite"/>
    </source>
</evidence>
<dbReference type="GO" id="GO:0003677">
    <property type="term" value="F:DNA binding"/>
    <property type="evidence" value="ECO:0007669"/>
    <property type="project" value="UniProtKB-KW"/>
</dbReference>
<gene>
    <name evidence="8" type="ORF">FG385_33700</name>
</gene>
<proteinExistence type="inferred from homology"/>
<comment type="similarity">
    <text evidence="1">Belongs to the transposase 11 family.</text>
</comment>
<dbReference type="InterPro" id="IPR047952">
    <property type="entry name" value="Transpos_IS4"/>
</dbReference>
<reference evidence="8 9" key="1">
    <citation type="submission" date="2019-06" db="EMBL/GenBank/DDBJ databases">
        <title>Amycolatopsis alkalitolerans sp. nov., isolated from Gastrodia elata Blume.</title>
        <authorList>
            <person name="Narsing Rao M.P."/>
            <person name="Li W.J."/>
        </authorList>
    </citation>
    <scope>NUCLEOTIDE SEQUENCE [LARGE SCALE GENOMIC DNA]</scope>
    <source>
        <strain evidence="8 9">SYSUP0005</strain>
    </source>
</reference>
<dbReference type="NCBIfam" id="NF033592">
    <property type="entry name" value="transpos_IS4_1"/>
    <property type="match status" value="1"/>
</dbReference>
<accession>A0A5C4LNT2</accession>
<dbReference type="Proteomes" id="UP000305546">
    <property type="component" value="Unassembled WGS sequence"/>
</dbReference>
<dbReference type="PANTHER" id="PTHR33258:SF1">
    <property type="entry name" value="TRANSPOSASE INSL FOR INSERTION SEQUENCE ELEMENT IS186A-RELATED"/>
    <property type="match status" value="1"/>
</dbReference>
<feature type="region of interest" description="Disordered" evidence="5">
    <location>
        <begin position="432"/>
        <end position="461"/>
    </location>
</feature>
<comment type="caution">
    <text evidence="8">The sequence shown here is derived from an EMBL/GenBank/DDBJ whole genome shotgun (WGS) entry which is preliminary data.</text>
</comment>
<evidence type="ECO:0000256" key="2">
    <source>
        <dbReference type="ARBA" id="ARBA00022578"/>
    </source>
</evidence>
<dbReference type="InterPro" id="IPR024473">
    <property type="entry name" value="Transposases_IS4_N"/>
</dbReference>
<dbReference type="InterPro" id="IPR002559">
    <property type="entry name" value="Transposase_11"/>
</dbReference>
<sequence length="461" mass="49108">MTRVVTVAGGCFAPGHLGELTRIVPFEMVDAVLAETGSVQQRLRLLPSRVVVYLLLAAGLCAEIGLSQVWTRLCAGLTGLAVATPAPSAITAARVRVGVAPLRALFDLLRGAETGCVRVGEGRAGRPGVFWRGRLVTAVDGSILCCADTAANLTVFSKGGSSHGTSTGYPMVRVLALVACGTRTIIDAVFGSDRTGEIGYAHQLLGSARAGMIVLADRNFAASTWIAALAATRADLLVRVKNQRRLPVCKILPDGSFLSRIGRVEVRVITAQVTITTSEGCRTETYRLITTVLDPHVPALEIVALYHERWEIETGFAELKSTSLGGRVLRSRTPTGVAQEIYALLITYQTLRIAISDATLDRSDIDPDRGSFTVALHAARDQLIAAAGVIADTVIDLVGTIGHHVLEQLLPARRVRTNPRVVKRAISKYVASSAKGRHRGPNRPATTTIDIQPILTTPPPT</sequence>
<dbReference type="Pfam" id="PF13006">
    <property type="entry name" value="Nterm_IS4"/>
    <property type="match status" value="1"/>
</dbReference>
<evidence type="ECO:0000313" key="8">
    <source>
        <dbReference type="EMBL" id="TNC18164.1"/>
    </source>
</evidence>
<dbReference type="OrthoDB" id="477305at2"/>